<accession>A0A432Z9P4</accession>
<keyword evidence="1" id="KW-1133">Transmembrane helix</keyword>
<keyword evidence="3" id="KW-1185">Reference proteome</keyword>
<protein>
    <submittedName>
        <fullName evidence="2">Regulatory signaling modulator protein AmpE</fullName>
    </submittedName>
</protein>
<feature type="transmembrane region" description="Helical" evidence="1">
    <location>
        <begin position="263"/>
        <end position="279"/>
    </location>
</feature>
<dbReference type="Proteomes" id="UP000287022">
    <property type="component" value="Unassembled WGS sequence"/>
</dbReference>
<keyword evidence="1" id="KW-0472">Membrane</keyword>
<keyword evidence="1" id="KW-0812">Transmembrane</keyword>
<evidence type="ECO:0000313" key="3">
    <source>
        <dbReference type="Proteomes" id="UP000287022"/>
    </source>
</evidence>
<evidence type="ECO:0000313" key="2">
    <source>
        <dbReference type="EMBL" id="RUO74667.1"/>
    </source>
</evidence>
<dbReference type="InterPro" id="IPR052966">
    <property type="entry name" value="Beta-lactamase_Reg"/>
</dbReference>
<proteinExistence type="predicted"/>
<dbReference type="InterPro" id="IPR031347">
    <property type="entry name" value="AmpE"/>
</dbReference>
<dbReference type="PANTHER" id="PTHR38684:SF1">
    <property type="entry name" value="PROTEIN AMPE"/>
    <property type="match status" value="1"/>
</dbReference>
<dbReference type="GO" id="GO:0046677">
    <property type="term" value="P:response to antibiotic"/>
    <property type="evidence" value="ECO:0007669"/>
    <property type="project" value="TreeGrafter"/>
</dbReference>
<dbReference type="EMBL" id="PIQE01000001">
    <property type="protein sequence ID" value="RUO74667.1"/>
    <property type="molecule type" value="Genomic_DNA"/>
</dbReference>
<dbReference type="GO" id="GO:0005886">
    <property type="term" value="C:plasma membrane"/>
    <property type="evidence" value="ECO:0007669"/>
    <property type="project" value="TreeGrafter"/>
</dbReference>
<feature type="transmembrane region" description="Helical" evidence="1">
    <location>
        <begin position="151"/>
        <end position="170"/>
    </location>
</feature>
<dbReference type="PANTHER" id="PTHR38684">
    <property type="entry name" value="PROTEIN AMPE"/>
    <property type="match status" value="1"/>
</dbReference>
<dbReference type="Pfam" id="PF17113">
    <property type="entry name" value="AmpE"/>
    <property type="match status" value="1"/>
</dbReference>
<organism evidence="2 3">
    <name type="scientific">Pseudidiomarina sediminum</name>
    <dbReference type="NCBI Taxonomy" id="431675"/>
    <lineage>
        <taxon>Bacteria</taxon>
        <taxon>Pseudomonadati</taxon>
        <taxon>Pseudomonadota</taxon>
        <taxon>Gammaproteobacteria</taxon>
        <taxon>Alteromonadales</taxon>
        <taxon>Idiomarinaceae</taxon>
        <taxon>Pseudidiomarina</taxon>
    </lineage>
</organism>
<dbReference type="RefSeq" id="WP_026861493.1">
    <property type="nucleotide sequence ID" value="NZ_JAHVIQ010000001.1"/>
</dbReference>
<feature type="transmembrane region" description="Helical" evidence="1">
    <location>
        <begin position="58"/>
        <end position="76"/>
    </location>
</feature>
<comment type="caution">
    <text evidence="2">The sequence shown here is derived from an EMBL/GenBank/DDBJ whole genome shotgun (WGS) entry which is preliminary data.</text>
</comment>
<name>A0A432Z9P4_9GAMM</name>
<sequence>MHFIAILLAYSLERTVTLSRNLHWRRIVLRWQQWQTKQTQIKASSDGQRQIANWRQHLVGEVVWAILPALIIGFSIALLDNFFVSFVVGVLALLATMQCGAARRAYKRYLSAASQGDSAACAEHLRQLRRAAGRNDTTSVHGALLWVHLRYYFAPLFYYAIFGLLGVLLYATLRDMRHPRSAAWTQLQWWVHWLPTRVMTFGFLMVGNFSKALPVWLSSIGNTPQNNFQALLKVADAAEELTPKHDDDITSTALTSVALVKRNMLFFIVLLAILTIVGWL</sequence>
<feature type="transmembrane region" description="Helical" evidence="1">
    <location>
        <begin position="190"/>
        <end position="209"/>
    </location>
</feature>
<dbReference type="STRING" id="1122124.GCA_000423165_00433"/>
<dbReference type="AlphaFoldDB" id="A0A432Z9P4"/>
<feature type="transmembrane region" description="Helical" evidence="1">
    <location>
        <begin position="82"/>
        <end position="101"/>
    </location>
</feature>
<evidence type="ECO:0000256" key="1">
    <source>
        <dbReference type="SAM" id="Phobius"/>
    </source>
</evidence>
<reference evidence="3" key="1">
    <citation type="journal article" date="2018" name="Front. Microbiol.">
        <title>Genome-Based Analysis Reveals the Taxonomy and Diversity of the Family Idiomarinaceae.</title>
        <authorList>
            <person name="Liu Y."/>
            <person name="Lai Q."/>
            <person name="Shao Z."/>
        </authorList>
    </citation>
    <scope>NUCLEOTIDE SEQUENCE [LARGE SCALE GENOMIC DNA]</scope>
    <source>
        <strain evidence="3">c121</strain>
    </source>
</reference>
<gene>
    <name evidence="2" type="ORF">CWI80_04820</name>
</gene>